<dbReference type="eggNOG" id="COG2814">
    <property type="taxonomic scope" value="Bacteria"/>
</dbReference>
<evidence type="ECO:0000256" key="3">
    <source>
        <dbReference type="ARBA" id="ARBA00022475"/>
    </source>
</evidence>
<dbReference type="AlphaFoldDB" id="Q01U86"/>
<dbReference type="Gene3D" id="1.20.1250.20">
    <property type="entry name" value="MFS general substrate transporter like domains"/>
    <property type="match status" value="1"/>
</dbReference>
<dbReference type="InterPro" id="IPR010290">
    <property type="entry name" value="TM_effector"/>
</dbReference>
<dbReference type="STRING" id="234267.Acid_5839"/>
<proteinExistence type="predicted"/>
<dbReference type="InterPro" id="IPR022324">
    <property type="entry name" value="Bacilysin_exporter_BacE_put"/>
</dbReference>
<feature type="transmembrane region" description="Helical" evidence="7">
    <location>
        <begin position="302"/>
        <end position="320"/>
    </location>
</feature>
<feature type="transmembrane region" description="Helical" evidence="7">
    <location>
        <begin position="367"/>
        <end position="389"/>
    </location>
</feature>
<dbReference type="InParanoid" id="Q01U86"/>
<dbReference type="SUPFAM" id="SSF103473">
    <property type="entry name" value="MFS general substrate transporter"/>
    <property type="match status" value="1"/>
</dbReference>
<feature type="transmembrane region" description="Helical" evidence="7">
    <location>
        <begin position="17"/>
        <end position="38"/>
    </location>
</feature>
<keyword evidence="4 7" id="KW-0812">Transmembrane</keyword>
<dbReference type="PRINTS" id="PR01988">
    <property type="entry name" value="EXPORTERBACE"/>
</dbReference>
<protein>
    <submittedName>
        <fullName evidence="8">Major facilitator superfamily MFS_1</fullName>
    </submittedName>
</protein>
<feature type="transmembrane region" description="Helical" evidence="7">
    <location>
        <begin position="143"/>
        <end position="166"/>
    </location>
</feature>
<evidence type="ECO:0000256" key="1">
    <source>
        <dbReference type="ARBA" id="ARBA00004651"/>
    </source>
</evidence>
<feature type="transmembrane region" description="Helical" evidence="7">
    <location>
        <begin position="395"/>
        <end position="414"/>
    </location>
</feature>
<evidence type="ECO:0000256" key="6">
    <source>
        <dbReference type="ARBA" id="ARBA00023136"/>
    </source>
</evidence>
<keyword evidence="5 7" id="KW-1133">Transmembrane helix</keyword>
<feature type="transmembrane region" description="Helical" evidence="7">
    <location>
        <begin position="326"/>
        <end position="346"/>
    </location>
</feature>
<organism evidence="8">
    <name type="scientific">Solibacter usitatus (strain Ellin6076)</name>
    <dbReference type="NCBI Taxonomy" id="234267"/>
    <lineage>
        <taxon>Bacteria</taxon>
        <taxon>Pseudomonadati</taxon>
        <taxon>Acidobacteriota</taxon>
        <taxon>Terriglobia</taxon>
        <taxon>Bryobacterales</taxon>
        <taxon>Solibacteraceae</taxon>
        <taxon>Candidatus Solibacter</taxon>
    </lineage>
</organism>
<dbReference type="Pfam" id="PF05977">
    <property type="entry name" value="MFS_3"/>
    <property type="match status" value="1"/>
</dbReference>
<gene>
    <name evidence="8" type="ordered locus">Acid_5839</name>
</gene>
<evidence type="ECO:0000256" key="5">
    <source>
        <dbReference type="ARBA" id="ARBA00022989"/>
    </source>
</evidence>
<evidence type="ECO:0000256" key="4">
    <source>
        <dbReference type="ARBA" id="ARBA00022692"/>
    </source>
</evidence>
<feature type="transmembrane region" description="Helical" evidence="7">
    <location>
        <begin position="268"/>
        <end position="290"/>
    </location>
</feature>
<sequence>MFAAYFTLLCRNRNYRLLWVAQIVSELGDWFYTLAVYHLLLELTGSKAQAVAFAVVLQVLPSTLAAPTAGVINDRLSRKRIMIGADVVRFFIVLGMLLVRTPSMVWLVYPLLFVETIAAAFFEPAHSAVIPNIVPEDQVLAANALASVTWSFCLAAGAALGGLLAAWLGRDAVFIVNAFSFLASAWLIRRMTFNEPHAAGLPPLRPRELFEFTQVLEGFRYIRSQPRLFATVFVKGGLGLLGANNVLLPILGERVFPVKLAGLDHDRASLLGMSMLMGARGAGALIGPLASGRWARDHHSRLRIGILAGFLLAAAGYIVLGTSTSLTIAICAVVAAHAGSSTNWVFSSTLLQVYTEDRFRGRVFSADYGLCMLGISASSYLAGAAIDFGIPPRNFAIAIGLVMFVPAAAWAIALKRTSETRTRDRVADKSDV</sequence>
<keyword evidence="3" id="KW-1003">Cell membrane</keyword>
<dbReference type="PANTHER" id="PTHR43266:SF2">
    <property type="entry name" value="MAJOR FACILITATOR SUPERFAMILY (MFS) PROFILE DOMAIN-CONTAINING PROTEIN"/>
    <property type="match status" value="1"/>
</dbReference>
<evidence type="ECO:0000313" key="8">
    <source>
        <dbReference type="EMBL" id="ABJ86784.1"/>
    </source>
</evidence>
<dbReference type="HOGENOM" id="CLU_034180_15_2_0"/>
<feature type="transmembrane region" description="Helical" evidence="7">
    <location>
        <begin position="50"/>
        <end position="69"/>
    </location>
</feature>
<evidence type="ECO:0000256" key="2">
    <source>
        <dbReference type="ARBA" id="ARBA00022448"/>
    </source>
</evidence>
<dbReference type="OrthoDB" id="128142at2"/>
<feature type="transmembrane region" description="Helical" evidence="7">
    <location>
        <begin position="228"/>
        <end position="248"/>
    </location>
</feature>
<evidence type="ECO:0000256" key="7">
    <source>
        <dbReference type="SAM" id="Phobius"/>
    </source>
</evidence>
<keyword evidence="2" id="KW-0813">Transport</keyword>
<accession>Q01U86</accession>
<dbReference type="KEGG" id="sus:Acid_5839"/>
<keyword evidence="6 7" id="KW-0472">Membrane</keyword>
<dbReference type="GO" id="GO:0005886">
    <property type="term" value="C:plasma membrane"/>
    <property type="evidence" value="ECO:0007669"/>
    <property type="project" value="UniProtKB-SubCell"/>
</dbReference>
<dbReference type="InterPro" id="IPR036259">
    <property type="entry name" value="MFS_trans_sf"/>
</dbReference>
<dbReference type="PANTHER" id="PTHR43266">
    <property type="entry name" value="MACROLIDE-EFFLUX PROTEIN"/>
    <property type="match status" value="1"/>
</dbReference>
<dbReference type="EMBL" id="CP000473">
    <property type="protein sequence ID" value="ABJ86784.1"/>
    <property type="molecule type" value="Genomic_DNA"/>
</dbReference>
<name>Q01U86_SOLUE</name>
<comment type="subcellular location">
    <subcellularLocation>
        <location evidence="1">Cell membrane</location>
        <topology evidence="1">Multi-pass membrane protein</topology>
    </subcellularLocation>
</comment>
<dbReference type="CDD" id="cd06173">
    <property type="entry name" value="MFS_MefA_like"/>
    <property type="match status" value="1"/>
</dbReference>
<reference evidence="8" key="1">
    <citation type="submission" date="2006-10" db="EMBL/GenBank/DDBJ databases">
        <title>Complete sequence of Solibacter usitatus Ellin6076.</title>
        <authorList>
            <consortium name="US DOE Joint Genome Institute"/>
            <person name="Copeland A."/>
            <person name="Lucas S."/>
            <person name="Lapidus A."/>
            <person name="Barry K."/>
            <person name="Detter J.C."/>
            <person name="Glavina del Rio T."/>
            <person name="Hammon N."/>
            <person name="Israni S."/>
            <person name="Dalin E."/>
            <person name="Tice H."/>
            <person name="Pitluck S."/>
            <person name="Thompson L.S."/>
            <person name="Brettin T."/>
            <person name="Bruce D."/>
            <person name="Han C."/>
            <person name="Tapia R."/>
            <person name="Gilna P."/>
            <person name="Schmutz J."/>
            <person name="Larimer F."/>
            <person name="Land M."/>
            <person name="Hauser L."/>
            <person name="Kyrpides N."/>
            <person name="Mikhailova N."/>
            <person name="Janssen P.H."/>
            <person name="Kuske C.R."/>
            <person name="Richardson P."/>
        </authorList>
    </citation>
    <scope>NUCLEOTIDE SEQUENCE</scope>
    <source>
        <strain evidence="8">Ellin6076</strain>
    </source>
</reference>